<evidence type="ECO:0000313" key="3">
    <source>
        <dbReference type="EMBL" id="KAK3203592.1"/>
    </source>
</evidence>
<protein>
    <submittedName>
        <fullName evidence="3">Uncharacterized protein</fullName>
    </submittedName>
</protein>
<keyword evidence="4" id="KW-1185">Reference proteome</keyword>
<dbReference type="Gene3D" id="1.20.140.30">
    <property type="entry name" value="MOB kinase activator"/>
    <property type="match status" value="1"/>
</dbReference>
<gene>
    <name evidence="3" type="ORF">GRF29_106g57201</name>
</gene>
<organism evidence="3 4">
    <name type="scientific">Pseudopithomyces chartarum</name>
    <dbReference type="NCBI Taxonomy" id="1892770"/>
    <lineage>
        <taxon>Eukaryota</taxon>
        <taxon>Fungi</taxon>
        <taxon>Dikarya</taxon>
        <taxon>Ascomycota</taxon>
        <taxon>Pezizomycotina</taxon>
        <taxon>Dothideomycetes</taxon>
        <taxon>Pleosporomycetidae</taxon>
        <taxon>Pleosporales</taxon>
        <taxon>Massarineae</taxon>
        <taxon>Didymosphaeriaceae</taxon>
        <taxon>Pseudopithomyces</taxon>
    </lineage>
</organism>
<dbReference type="EMBL" id="WVTA01000010">
    <property type="protein sequence ID" value="KAK3203592.1"/>
    <property type="molecule type" value="Genomic_DNA"/>
</dbReference>
<dbReference type="Proteomes" id="UP001280581">
    <property type="component" value="Unassembled WGS sequence"/>
</dbReference>
<keyword evidence="1" id="KW-0862">Zinc</keyword>
<name>A0AAN6LT47_9PLEO</name>
<accession>A0AAN6LT47</accession>
<sequence length="195" mass="21212">MSLESQTTQEGPVSGSRRPPFFFRDEYSNLIVRGNFMTLAAKPNLVEEGEWLAHQVVEQYRLLEQMINIIKVPDERTGKPSCNPEVCPTMSASGHTYTWLDNNKKPIKIPAIQYINLVQKWISGKITDPSIFPTDTSPISSSYASGSLTPSGTPTPSALPPSTRPSANSLAGIGSEKAAASPRPSSQTSRAYTGR</sequence>
<dbReference type="SUPFAM" id="SSF101152">
    <property type="entry name" value="Mob1/phocein"/>
    <property type="match status" value="1"/>
</dbReference>
<dbReference type="SMART" id="SM01388">
    <property type="entry name" value="Mob1_phocein"/>
    <property type="match status" value="1"/>
</dbReference>
<dbReference type="InterPro" id="IPR005301">
    <property type="entry name" value="MOB_kinase_act_fam"/>
</dbReference>
<keyword evidence="1" id="KW-0479">Metal-binding</keyword>
<reference evidence="3 4" key="1">
    <citation type="submission" date="2021-02" db="EMBL/GenBank/DDBJ databases">
        <title>Genome assembly of Pseudopithomyces chartarum.</title>
        <authorList>
            <person name="Jauregui R."/>
            <person name="Singh J."/>
            <person name="Voisey C."/>
        </authorList>
    </citation>
    <scope>NUCLEOTIDE SEQUENCE [LARGE SCALE GENOMIC DNA]</scope>
    <source>
        <strain evidence="3 4">AGR01</strain>
    </source>
</reference>
<dbReference type="AlphaFoldDB" id="A0AAN6LT47"/>
<proteinExistence type="predicted"/>
<feature type="compositionally biased region" description="Polar residues" evidence="2">
    <location>
        <begin position="141"/>
        <end position="156"/>
    </location>
</feature>
<evidence type="ECO:0000256" key="2">
    <source>
        <dbReference type="SAM" id="MobiDB-lite"/>
    </source>
</evidence>
<dbReference type="InterPro" id="IPR036703">
    <property type="entry name" value="MOB_kinase_act_sf"/>
</dbReference>
<comment type="caution">
    <text evidence="3">The sequence shown here is derived from an EMBL/GenBank/DDBJ whole genome shotgun (WGS) entry which is preliminary data.</text>
</comment>
<feature type="binding site" evidence="1">
    <location>
        <position position="82"/>
    </location>
    <ligand>
        <name>Zn(2+)</name>
        <dbReference type="ChEBI" id="CHEBI:29105"/>
    </ligand>
</feature>
<dbReference type="PANTHER" id="PTHR22599">
    <property type="entry name" value="MPS ONE BINDER KINASE ACTIVATOR-LIKE MOB"/>
    <property type="match status" value="1"/>
</dbReference>
<feature type="region of interest" description="Disordered" evidence="2">
    <location>
        <begin position="141"/>
        <end position="195"/>
    </location>
</feature>
<feature type="binding site" evidence="1">
    <location>
        <position position="87"/>
    </location>
    <ligand>
        <name>Zn(2+)</name>
        <dbReference type="ChEBI" id="CHEBI:29105"/>
    </ligand>
</feature>
<dbReference type="Pfam" id="PF03637">
    <property type="entry name" value="Mob1_phocein"/>
    <property type="match status" value="1"/>
</dbReference>
<evidence type="ECO:0000256" key="1">
    <source>
        <dbReference type="PIRSR" id="PIRSR605301-1"/>
    </source>
</evidence>
<feature type="compositionally biased region" description="Polar residues" evidence="2">
    <location>
        <begin position="183"/>
        <end position="195"/>
    </location>
</feature>
<evidence type="ECO:0000313" key="4">
    <source>
        <dbReference type="Proteomes" id="UP001280581"/>
    </source>
</evidence>